<reference evidence="4 5" key="1">
    <citation type="submission" date="2021-06" db="EMBL/GenBank/DDBJ databases">
        <title>A haploid diamondback moth (Plutella xylostella L.) genome assembly resolves 31 chromosomes and identifies a diamide resistance mutation.</title>
        <authorList>
            <person name="Ward C.M."/>
            <person name="Perry K.D."/>
            <person name="Baker G."/>
            <person name="Powis K."/>
            <person name="Heckel D.G."/>
            <person name="Baxter S.W."/>
        </authorList>
    </citation>
    <scope>NUCLEOTIDE SEQUENCE [LARGE SCALE GENOMIC DNA]</scope>
    <source>
        <strain evidence="4 5">LV</strain>
        <tissue evidence="4">Single pupa</tissue>
    </source>
</reference>
<protein>
    <recommendedName>
        <fullName evidence="3">Integrase catalytic domain-containing protein</fullName>
    </recommendedName>
</protein>
<dbReference type="SUPFAM" id="SSF53098">
    <property type="entry name" value="Ribonuclease H-like"/>
    <property type="match status" value="1"/>
</dbReference>
<dbReference type="PANTHER" id="PTHR47331">
    <property type="entry name" value="PHD-TYPE DOMAIN-CONTAINING PROTEIN"/>
    <property type="match status" value="1"/>
</dbReference>
<feature type="compositionally biased region" description="Polar residues" evidence="1">
    <location>
        <begin position="255"/>
        <end position="270"/>
    </location>
</feature>
<dbReference type="Gene3D" id="3.30.420.10">
    <property type="entry name" value="Ribonuclease H-like superfamily/Ribonuclease H"/>
    <property type="match status" value="1"/>
</dbReference>
<name>A0ABQ7PW35_PLUXY</name>
<gene>
    <name evidence="4" type="ORF">JYU34_020559</name>
</gene>
<evidence type="ECO:0000259" key="3">
    <source>
        <dbReference type="PROSITE" id="PS50994"/>
    </source>
</evidence>
<dbReference type="InterPro" id="IPR012337">
    <property type="entry name" value="RNaseH-like_sf"/>
</dbReference>
<dbReference type="InterPro" id="IPR036397">
    <property type="entry name" value="RNaseH_sf"/>
</dbReference>
<organism evidence="4 5">
    <name type="scientific">Plutella xylostella</name>
    <name type="common">Diamondback moth</name>
    <name type="synonym">Plutella maculipennis</name>
    <dbReference type="NCBI Taxonomy" id="51655"/>
    <lineage>
        <taxon>Eukaryota</taxon>
        <taxon>Metazoa</taxon>
        <taxon>Ecdysozoa</taxon>
        <taxon>Arthropoda</taxon>
        <taxon>Hexapoda</taxon>
        <taxon>Insecta</taxon>
        <taxon>Pterygota</taxon>
        <taxon>Neoptera</taxon>
        <taxon>Endopterygota</taxon>
        <taxon>Lepidoptera</taxon>
        <taxon>Glossata</taxon>
        <taxon>Ditrysia</taxon>
        <taxon>Yponomeutoidea</taxon>
        <taxon>Plutellidae</taxon>
        <taxon>Plutella</taxon>
    </lineage>
</organism>
<feature type="region of interest" description="Disordered" evidence="1">
    <location>
        <begin position="242"/>
        <end position="275"/>
    </location>
</feature>
<dbReference type="PROSITE" id="PS50994">
    <property type="entry name" value="INTEGRASE"/>
    <property type="match status" value="1"/>
</dbReference>
<evidence type="ECO:0000313" key="5">
    <source>
        <dbReference type="Proteomes" id="UP000823941"/>
    </source>
</evidence>
<dbReference type="InterPro" id="IPR022048">
    <property type="entry name" value="Envelope_fusion-like"/>
</dbReference>
<feature type="transmembrane region" description="Helical" evidence="2">
    <location>
        <begin position="824"/>
        <end position="843"/>
    </location>
</feature>
<dbReference type="Pfam" id="PF12259">
    <property type="entry name" value="Baculo_F"/>
    <property type="match status" value="1"/>
</dbReference>
<keyword evidence="2" id="KW-1133">Transmembrane helix</keyword>
<keyword evidence="2" id="KW-0472">Membrane</keyword>
<dbReference type="Pfam" id="PF18701">
    <property type="entry name" value="DUF5641"/>
    <property type="match status" value="1"/>
</dbReference>
<keyword evidence="2" id="KW-0812">Transmembrane</keyword>
<dbReference type="InterPro" id="IPR001584">
    <property type="entry name" value="Integrase_cat-core"/>
</dbReference>
<evidence type="ECO:0000313" key="4">
    <source>
        <dbReference type="EMBL" id="KAG7296689.1"/>
    </source>
</evidence>
<comment type="caution">
    <text evidence="4">The sequence shown here is derived from an EMBL/GenBank/DDBJ whole genome shotgun (WGS) entry which is preliminary data.</text>
</comment>
<sequence length="890" mass="102181">MAARRNAPRHVYSDQGSNFIKANRLLQEEIEEFQSMFNDSFFSEVSEMEIDWHFNAATWASAGGLWERAVRSLKHHLKRVIGHQKLTFEEYSTLLSQLEACLNSRPLCALTENTDDLQILTPAHFLTGRAGSTIIQTKEDARTRWHLTSKLFTDIWKQWKSDYLTQLTERTKWRKSCKNIEIGEIVLIHDANLPPGKWAMGRVVQLHPGSDGLVRVVTLKTKNGLLRRPIIKLSALPLADTVSENKQEQTRKKASSQQTNESCEGQSSIGKKTRPCRQAKKKFDFISMAIGLLSFMSVLPTSRSEYNITEMSASQSLYFDPITKMQLIRDKWTLVVYHDMAPYWQGELAYKKLSNHLDKLCTNIEHNQQCHMILLQMNHDYSELQYNNQLLLTQHFTEHSRQRRGLVNGVGYLANTLFGVLDQRFADKYSEDIELIRNNQQHLVNLWRNQTSIVESEFNLLKRTEASMERQYNIISSRLNSLDKATNDLNKQIQSMSEVEDFIMSAMSAMNLLQNLKSIQNTLLDTITDVYQGQLNAHLLTPKQLQSELNVISGQLSKDLSIPIDNIQIDLYKIYKLLKIKTRITTQYLIFEIQFPLVSRDIYQMYQIIPIPHQFGKLMTEIVALSQYVSLNLNKDAYIILSIDELQGCILHEGHYLCELKSPIYHLSTDEKFCVFNNINDSCKVATTTCRNQWIKLNNPLQYLYFCCDTYNLRIICDNTVHSRDIKRSGLITLQDKCQIKGKDFTLLASGHQFNTIQTAPNILTPDVPEINHIINITMPYFKEDDTDIDKLNSSIDGLESQIKSMKSNMDEMPVLSSHDIHQYSISYSLVGAGACAALVVACRRCRRRRLVLSPGAQRSDNSELKSVVHNESESVSARKAFSIIENSDM</sequence>
<dbReference type="Proteomes" id="UP000823941">
    <property type="component" value="Chromosome 28"/>
</dbReference>
<feature type="domain" description="Integrase catalytic" evidence="3">
    <location>
        <begin position="1"/>
        <end position="130"/>
    </location>
</feature>
<accession>A0ABQ7PW35</accession>
<evidence type="ECO:0000256" key="2">
    <source>
        <dbReference type="SAM" id="Phobius"/>
    </source>
</evidence>
<evidence type="ECO:0000256" key="1">
    <source>
        <dbReference type="SAM" id="MobiDB-lite"/>
    </source>
</evidence>
<dbReference type="InterPro" id="IPR040676">
    <property type="entry name" value="DUF5641"/>
</dbReference>
<proteinExistence type="predicted"/>
<keyword evidence="5" id="KW-1185">Reference proteome</keyword>
<dbReference type="EMBL" id="JAHIBW010000028">
    <property type="protein sequence ID" value="KAG7296689.1"/>
    <property type="molecule type" value="Genomic_DNA"/>
</dbReference>